<evidence type="ECO:0000256" key="1">
    <source>
        <dbReference type="SAM" id="Coils"/>
    </source>
</evidence>
<keyword evidence="3" id="KW-1185">Reference proteome</keyword>
<evidence type="ECO:0000313" key="3">
    <source>
        <dbReference type="Proteomes" id="UP000789706"/>
    </source>
</evidence>
<sequence length="134" mass="15127">MFKRKSNLPATPSPLSFSDILSDLTRLQTYNQQQIAKSIESSSDPSSLIDHLLTASSSAITSIPQETLDSTYNLCTNFIRVNDQLLVSRKDFNGLGLEIKGLKKELNSMIETLEKYEVNNYNLEEEDVVHEEDI</sequence>
<dbReference type="OrthoDB" id="2354788at2759"/>
<dbReference type="Proteomes" id="UP000789706">
    <property type="component" value="Unassembled WGS sequence"/>
</dbReference>
<keyword evidence="1" id="KW-0175">Coiled coil</keyword>
<dbReference type="AlphaFoldDB" id="A0A9N8W8J1"/>
<comment type="caution">
    <text evidence="2">The sequence shown here is derived from an EMBL/GenBank/DDBJ whole genome shotgun (WGS) entry which is preliminary data.</text>
</comment>
<accession>A0A9N8W8J1</accession>
<name>A0A9N8W8J1_9GLOM</name>
<dbReference type="EMBL" id="CAJVPK010000216">
    <property type="protein sequence ID" value="CAG8475904.1"/>
    <property type="molecule type" value="Genomic_DNA"/>
</dbReference>
<gene>
    <name evidence="2" type="ORF">DEBURN_LOCUS3399</name>
</gene>
<feature type="coiled-coil region" evidence="1">
    <location>
        <begin position="99"/>
        <end position="126"/>
    </location>
</feature>
<protein>
    <submittedName>
        <fullName evidence="2">581_t:CDS:1</fullName>
    </submittedName>
</protein>
<evidence type="ECO:0000313" key="2">
    <source>
        <dbReference type="EMBL" id="CAG8475904.1"/>
    </source>
</evidence>
<organism evidence="2 3">
    <name type="scientific">Diversispora eburnea</name>
    <dbReference type="NCBI Taxonomy" id="1213867"/>
    <lineage>
        <taxon>Eukaryota</taxon>
        <taxon>Fungi</taxon>
        <taxon>Fungi incertae sedis</taxon>
        <taxon>Mucoromycota</taxon>
        <taxon>Glomeromycotina</taxon>
        <taxon>Glomeromycetes</taxon>
        <taxon>Diversisporales</taxon>
        <taxon>Diversisporaceae</taxon>
        <taxon>Diversispora</taxon>
    </lineage>
</organism>
<proteinExistence type="predicted"/>
<reference evidence="2" key="1">
    <citation type="submission" date="2021-06" db="EMBL/GenBank/DDBJ databases">
        <authorList>
            <person name="Kallberg Y."/>
            <person name="Tangrot J."/>
            <person name="Rosling A."/>
        </authorList>
    </citation>
    <scope>NUCLEOTIDE SEQUENCE</scope>
    <source>
        <strain evidence="2">AZ414A</strain>
    </source>
</reference>